<dbReference type="Proteomes" id="UP000886884">
    <property type="component" value="Unassembled WGS sequence"/>
</dbReference>
<evidence type="ECO:0000313" key="3">
    <source>
        <dbReference type="Proteomes" id="UP000886884"/>
    </source>
</evidence>
<organism evidence="2 3">
    <name type="scientific">Candidatus Ornithocaccomicrobium faecavium</name>
    <dbReference type="NCBI Taxonomy" id="2840890"/>
    <lineage>
        <taxon>Bacteria</taxon>
        <taxon>Bacillati</taxon>
        <taxon>Bacillota</taxon>
        <taxon>Clostridia</taxon>
        <taxon>Candidatus Ornithocaccomicrobium</taxon>
    </lineage>
</organism>
<evidence type="ECO:0000313" key="2">
    <source>
        <dbReference type="EMBL" id="HIV27373.1"/>
    </source>
</evidence>
<reference evidence="2" key="1">
    <citation type="submission" date="2020-10" db="EMBL/GenBank/DDBJ databases">
        <authorList>
            <person name="Gilroy R."/>
        </authorList>
    </citation>
    <scope>NUCLEOTIDE SEQUENCE</scope>
    <source>
        <strain evidence="2">CHK183-6373</strain>
    </source>
</reference>
<comment type="caution">
    <text evidence="2">The sequence shown here is derived from an EMBL/GenBank/DDBJ whole genome shotgun (WGS) entry which is preliminary data.</text>
</comment>
<protein>
    <recommendedName>
        <fullName evidence="1">Imm-5-like domain-containing protein</fullName>
    </recommendedName>
</protein>
<reference evidence="2" key="2">
    <citation type="journal article" date="2021" name="PeerJ">
        <title>Extensive microbial diversity within the chicken gut microbiome revealed by metagenomics and culture.</title>
        <authorList>
            <person name="Gilroy R."/>
            <person name="Ravi A."/>
            <person name="Getino M."/>
            <person name="Pursley I."/>
            <person name="Horton D.L."/>
            <person name="Alikhan N.F."/>
            <person name="Baker D."/>
            <person name="Gharbi K."/>
            <person name="Hall N."/>
            <person name="Watson M."/>
            <person name="Adriaenssens E.M."/>
            <person name="Foster-Nyarko E."/>
            <person name="Jarju S."/>
            <person name="Secka A."/>
            <person name="Antonio M."/>
            <person name="Oren A."/>
            <person name="Chaudhuri R.R."/>
            <person name="La Ragione R."/>
            <person name="Hildebrand F."/>
            <person name="Pallen M.J."/>
        </authorList>
    </citation>
    <scope>NUCLEOTIDE SEQUENCE</scope>
    <source>
        <strain evidence="2">CHK183-6373</strain>
    </source>
</reference>
<name>A0A9D1TCN3_9FIRM</name>
<dbReference type="EMBL" id="DVOT01000094">
    <property type="protein sequence ID" value="HIV27373.1"/>
    <property type="molecule type" value="Genomic_DNA"/>
</dbReference>
<accession>A0A9D1TCN3</accession>
<proteinExistence type="predicted"/>
<feature type="domain" description="Imm-5-like" evidence="1">
    <location>
        <begin position="21"/>
        <end position="134"/>
    </location>
</feature>
<dbReference type="InterPro" id="IPR048667">
    <property type="entry name" value="Imm5-like"/>
</dbReference>
<gene>
    <name evidence="2" type="ORF">IAA64_05360</name>
</gene>
<evidence type="ECO:0000259" key="1">
    <source>
        <dbReference type="Pfam" id="PF21805"/>
    </source>
</evidence>
<dbReference type="AlphaFoldDB" id="A0A9D1TCN3"/>
<dbReference type="Pfam" id="PF21805">
    <property type="entry name" value="Imm5_like"/>
    <property type="match status" value="1"/>
</dbReference>
<sequence>MKLRKMLGKMDSPECQALMRQMETQSKQTLAAWAVAYAKERYLPLYQSAYPAEERLPAALEACAACLRGEGAPAEGKAAQKALRQIASETEGPVAQAAARAIATACAAVQTPTNAFGFLLYGAAAFAYHSAGVRSSQAVYDPLATEELARALASLRAASVPGELNPATLRWNC</sequence>